<evidence type="ECO:0000256" key="2">
    <source>
        <dbReference type="ARBA" id="ARBA00022448"/>
    </source>
</evidence>
<evidence type="ECO:0000313" key="9">
    <source>
        <dbReference type="EMBL" id="GGL59068.1"/>
    </source>
</evidence>
<dbReference type="PANTHER" id="PTHR30465">
    <property type="entry name" value="INNER MEMBRANE ABC TRANSPORTER"/>
    <property type="match status" value="1"/>
</dbReference>
<feature type="transmembrane region" description="Helical" evidence="7">
    <location>
        <begin position="106"/>
        <end position="127"/>
    </location>
</feature>
<dbReference type="GO" id="GO:0055085">
    <property type="term" value="P:transmembrane transport"/>
    <property type="evidence" value="ECO:0007669"/>
    <property type="project" value="InterPro"/>
</dbReference>
<dbReference type="SUPFAM" id="SSF161098">
    <property type="entry name" value="MetI-like"/>
    <property type="match status" value="1"/>
</dbReference>
<feature type="transmembrane region" description="Helical" evidence="7">
    <location>
        <begin position="139"/>
        <end position="161"/>
    </location>
</feature>
<evidence type="ECO:0000256" key="5">
    <source>
        <dbReference type="ARBA" id="ARBA00022989"/>
    </source>
</evidence>
<dbReference type="EMBL" id="BMPG01000002">
    <property type="protein sequence ID" value="GGL59068.1"/>
    <property type="molecule type" value="Genomic_DNA"/>
</dbReference>
<sequence length="326" mass="36476">MKWYIAKRLLWTVVAVWIALTITFGLLSVTPNPGMTKAVMGCAAAGDDPQQCREQFKQQHDLDIPVTERYENYMVNMATLNWGWSDSRGQYVTSAIADAWKFTAQYAIPVIVLSTLIGYSIGLYSAYKPYTLTDYAGSFVAFFGISIPNFWFALVLIMLLGTRFDFIPVYYQSGIPVEQGWFSLANAMQLVLPITVMLTASLAWQMRYSRAQALEQMNQEFVKVAKAKGASQFRLMIYHVLRMAAVPLSTSFVGSLIAIFWSGSVIIEQIFAIPGLGYMSYTALVEQDTALILATTLITVFLAIIGNLIEDIAYVVLDPRIDYGDR</sequence>
<gene>
    <name evidence="9" type="ORF">GCM10009039_16670</name>
</gene>
<dbReference type="Proteomes" id="UP000607197">
    <property type="component" value="Unassembled WGS sequence"/>
</dbReference>
<evidence type="ECO:0000256" key="1">
    <source>
        <dbReference type="ARBA" id="ARBA00004651"/>
    </source>
</evidence>
<dbReference type="InterPro" id="IPR000515">
    <property type="entry name" value="MetI-like"/>
</dbReference>
<reference evidence="9" key="1">
    <citation type="journal article" date="2014" name="Int. J. Syst. Evol. Microbiol.">
        <title>Complete genome sequence of Corynebacterium casei LMG S-19264T (=DSM 44701T), isolated from a smear-ripened cheese.</title>
        <authorList>
            <consortium name="US DOE Joint Genome Institute (JGI-PGF)"/>
            <person name="Walter F."/>
            <person name="Albersmeier A."/>
            <person name="Kalinowski J."/>
            <person name="Ruckert C."/>
        </authorList>
    </citation>
    <scope>NUCLEOTIDE SEQUENCE</scope>
    <source>
        <strain evidence="9">JCM 19596</strain>
    </source>
</reference>
<feature type="transmembrane region" description="Helical" evidence="7">
    <location>
        <begin position="9"/>
        <end position="30"/>
    </location>
</feature>
<feature type="transmembrane region" description="Helical" evidence="7">
    <location>
        <begin position="244"/>
        <end position="271"/>
    </location>
</feature>
<dbReference type="AlphaFoldDB" id="A0A830FIH5"/>
<evidence type="ECO:0000256" key="6">
    <source>
        <dbReference type="ARBA" id="ARBA00023136"/>
    </source>
</evidence>
<comment type="caution">
    <text evidence="9">The sequence shown here is derived from an EMBL/GenBank/DDBJ whole genome shotgun (WGS) entry which is preliminary data.</text>
</comment>
<evidence type="ECO:0000256" key="4">
    <source>
        <dbReference type="ARBA" id="ARBA00022692"/>
    </source>
</evidence>
<dbReference type="RefSeq" id="WP_188977845.1">
    <property type="nucleotide sequence ID" value="NZ_BMPG01000002.1"/>
</dbReference>
<comment type="similarity">
    <text evidence="7">Belongs to the binding-protein-dependent transport system permease family.</text>
</comment>
<feature type="transmembrane region" description="Helical" evidence="7">
    <location>
        <begin position="181"/>
        <end position="204"/>
    </location>
</feature>
<evidence type="ECO:0000259" key="8">
    <source>
        <dbReference type="PROSITE" id="PS50928"/>
    </source>
</evidence>
<organism evidence="9 10">
    <name type="scientific">Halocalculus aciditolerans</name>
    <dbReference type="NCBI Taxonomy" id="1383812"/>
    <lineage>
        <taxon>Archaea</taxon>
        <taxon>Methanobacteriati</taxon>
        <taxon>Methanobacteriota</taxon>
        <taxon>Stenosarchaea group</taxon>
        <taxon>Halobacteria</taxon>
        <taxon>Halobacteriales</taxon>
        <taxon>Halobacteriaceae</taxon>
        <taxon>Halocalculus</taxon>
    </lineage>
</organism>
<dbReference type="PANTHER" id="PTHR30465:SF0">
    <property type="entry name" value="OLIGOPEPTIDE TRANSPORT SYSTEM PERMEASE PROTEIN APPB"/>
    <property type="match status" value="1"/>
</dbReference>
<dbReference type="GO" id="GO:0005886">
    <property type="term" value="C:plasma membrane"/>
    <property type="evidence" value="ECO:0007669"/>
    <property type="project" value="UniProtKB-SubCell"/>
</dbReference>
<accession>A0A830FIH5</accession>
<keyword evidence="6 7" id="KW-0472">Membrane</keyword>
<dbReference type="Pfam" id="PF00528">
    <property type="entry name" value="BPD_transp_1"/>
    <property type="match status" value="1"/>
</dbReference>
<protein>
    <submittedName>
        <fullName evidence="9">Peptide ABC transporter permease</fullName>
    </submittedName>
</protein>
<keyword evidence="10" id="KW-1185">Reference proteome</keyword>
<dbReference type="OrthoDB" id="44105at2157"/>
<keyword evidence="5 7" id="KW-1133">Transmembrane helix</keyword>
<keyword evidence="3" id="KW-1003">Cell membrane</keyword>
<dbReference type="CDD" id="cd06261">
    <property type="entry name" value="TM_PBP2"/>
    <property type="match status" value="1"/>
</dbReference>
<evidence type="ECO:0000313" key="10">
    <source>
        <dbReference type="Proteomes" id="UP000607197"/>
    </source>
</evidence>
<name>A0A830FIH5_9EURY</name>
<feature type="transmembrane region" description="Helical" evidence="7">
    <location>
        <begin position="291"/>
        <end position="317"/>
    </location>
</feature>
<evidence type="ECO:0000256" key="3">
    <source>
        <dbReference type="ARBA" id="ARBA00022475"/>
    </source>
</evidence>
<keyword evidence="4 7" id="KW-0812">Transmembrane</keyword>
<keyword evidence="2 7" id="KW-0813">Transport</keyword>
<dbReference type="Gene3D" id="1.10.3720.10">
    <property type="entry name" value="MetI-like"/>
    <property type="match status" value="1"/>
</dbReference>
<comment type="subcellular location">
    <subcellularLocation>
        <location evidence="1 7">Cell membrane</location>
        <topology evidence="1 7">Multi-pass membrane protein</topology>
    </subcellularLocation>
</comment>
<reference evidence="9" key="2">
    <citation type="submission" date="2020-09" db="EMBL/GenBank/DDBJ databases">
        <authorList>
            <person name="Sun Q."/>
            <person name="Ohkuma M."/>
        </authorList>
    </citation>
    <scope>NUCLEOTIDE SEQUENCE</scope>
    <source>
        <strain evidence="9">JCM 19596</strain>
    </source>
</reference>
<dbReference type="InterPro" id="IPR035906">
    <property type="entry name" value="MetI-like_sf"/>
</dbReference>
<feature type="domain" description="ABC transmembrane type-1" evidence="8">
    <location>
        <begin position="100"/>
        <end position="310"/>
    </location>
</feature>
<dbReference type="PROSITE" id="PS50928">
    <property type="entry name" value="ABC_TM1"/>
    <property type="match status" value="1"/>
</dbReference>
<proteinExistence type="inferred from homology"/>
<evidence type="ECO:0000256" key="7">
    <source>
        <dbReference type="RuleBase" id="RU363032"/>
    </source>
</evidence>